<evidence type="ECO:0000313" key="11">
    <source>
        <dbReference type="EMBL" id="TGG94255.1"/>
    </source>
</evidence>
<reference evidence="11 12" key="1">
    <citation type="submission" date="2019-04" db="EMBL/GenBank/DDBJ databases">
        <title>Natronospirillum operosus gen. nov., sp. nov., a haloalkaliphilic satellite isolated from decaying biomass of laboratory culture of cyanobacterium Geitlerinema sp. and proposal of Natronospirillaceae fam. nov. and Saccharospirillaceae fam. nov.</title>
        <authorList>
            <person name="Kevbrin V."/>
            <person name="Boltyanskaya Y."/>
            <person name="Koziaeva V."/>
            <person name="Grouzdev D.S."/>
            <person name="Park M."/>
            <person name="Cho J."/>
        </authorList>
    </citation>
    <scope>NUCLEOTIDE SEQUENCE [LARGE SCALE GENOMIC DNA]</scope>
    <source>
        <strain evidence="11 12">G-116</strain>
    </source>
</reference>
<evidence type="ECO:0000256" key="8">
    <source>
        <dbReference type="ARBA" id="ARBA00038436"/>
    </source>
</evidence>
<organism evidence="11 12">
    <name type="scientific">Natronospirillum operosum</name>
    <dbReference type="NCBI Taxonomy" id="2759953"/>
    <lineage>
        <taxon>Bacteria</taxon>
        <taxon>Pseudomonadati</taxon>
        <taxon>Pseudomonadota</taxon>
        <taxon>Gammaproteobacteria</taxon>
        <taxon>Oceanospirillales</taxon>
        <taxon>Natronospirillaceae</taxon>
        <taxon>Natronospirillum</taxon>
    </lineage>
</organism>
<sequence length="176" mass="19389">MSSIKMSRLNDWMAAIMRGVSAVNLALAALAAAILVAATLMVFSEIISRLLFNRSLMWTVEVSGYSLLYMTFLGAPFLLEKNRHVAIDLLAGALPATPQKILTALTNLFGAVICLYFAWYALQVTIDQYQHGIRVTSVLRPQRYIFTAVVPLSMLLLTIQFVAHAVHSLRGTSDAE</sequence>
<dbReference type="InterPro" id="IPR055348">
    <property type="entry name" value="DctQ"/>
</dbReference>
<keyword evidence="6 9" id="KW-1133">Transmembrane helix</keyword>
<name>A0A4Z0WCP1_9GAMM</name>
<dbReference type="AlphaFoldDB" id="A0A4Z0WCP1"/>
<dbReference type="Proteomes" id="UP000297475">
    <property type="component" value="Unassembled WGS sequence"/>
</dbReference>
<comment type="subcellular location">
    <subcellularLocation>
        <location evidence="1 9">Cell inner membrane</location>
        <topology evidence="1 9">Multi-pass membrane protein</topology>
    </subcellularLocation>
</comment>
<comment type="caution">
    <text evidence="11">The sequence shown here is derived from an EMBL/GenBank/DDBJ whole genome shotgun (WGS) entry which is preliminary data.</text>
</comment>
<dbReference type="EMBL" id="SRMF01000002">
    <property type="protein sequence ID" value="TGG94255.1"/>
    <property type="molecule type" value="Genomic_DNA"/>
</dbReference>
<feature type="transmembrane region" description="Helical" evidence="9">
    <location>
        <begin position="101"/>
        <end position="122"/>
    </location>
</feature>
<feature type="transmembrane region" description="Helical" evidence="9">
    <location>
        <begin position="60"/>
        <end position="80"/>
    </location>
</feature>
<gene>
    <name evidence="11" type="ORF">E4656_08810</name>
</gene>
<dbReference type="Pfam" id="PF04290">
    <property type="entry name" value="DctQ"/>
    <property type="match status" value="1"/>
</dbReference>
<dbReference type="InterPro" id="IPR007387">
    <property type="entry name" value="TRAP_DctQ"/>
</dbReference>
<dbReference type="RefSeq" id="WP_135482822.1">
    <property type="nucleotide sequence ID" value="NZ_SRMF01000002.1"/>
</dbReference>
<keyword evidence="3" id="KW-1003">Cell membrane</keyword>
<dbReference type="GO" id="GO:0022857">
    <property type="term" value="F:transmembrane transporter activity"/>
    <property type="evidence" value="ECO:0007669"/>
    <property type="project" value="UniProtKB-UniRule"/>
</dbReference>
<keyword evidence="12" id="KW-1185">Reference proteome</keyword>
<dbReference type="GO" id="GO:0015740">
    <property type="term" value="P:C4-dicarboxylate transport"/>
    <property type="evidence" value="ECO:0007669"/>
    <property type="project" value="TreeGrafter"/>
</dbReference>
<evidence type="ECO:0000256" key="1">
    <source>
        <dbReference type="ARBA" id="ARBA00004429"/>
    </source>
</evidence>
<evidence type="ECO:0000256" key="4">
    <source>
        <dbReference type="ARBA" id="ARBA00022519"/>
    </source>
</evidence>
<keyword evidence="2 9" id="KW-0813">Transport</keyword>
<keyword evidence="7 9" id="KW-0472">Membrane</keyword>
<dbReference type="PANTHER" id="PTHR35011:SF10">
    <property type="entry name" value="TRAP TRANSPORTER SMALL PERMEASE PROTEIN"/>
    <property type="match status" value="1"/>
</dbReference>
<evidence type="ECO:0000256" key="6">
    <source>
        <dbReference type="ARBA" id="ARBA00022989"/>
    </source>
</evidence>
<evidence type="ECO:0000256" key="3">
    <source>
        <dbReference type="ARBA" id="ARBA00022475"/>
    </source>
</evidence>
<evidence type="ECO:0000313" key="12">
    <source>
        <dbReference type="Proteomes" id="UP000297475"/>
    </source>
</evidence>
<comment type="function">
    <text evidence="9">Part of the tripartite ATP-independent periplasmic (TRAP) transport system.</text>
</comment>
<keyword evidence="5 9" id="KW-0812">Transmembrane</keyword>
<comment type="caution">
    <text evidence="9">Lacks conserved residue(s) required for the propagation of feature annotation.</text>
</comment>
<dbReference type="GO" id="GO:0005886">
    <property type="term" value="C:plasma membrane"/>
    <property type="evidence" value="ECO:0007669"/>
    <property type="project" value="UniProtKB-SubCell"/>
</dbReference>
<comment type="subunit">
    <text evidence="9">The complex comprises the extracytoplasmic solute receptor protein and the two transmembrane proteins.</text>
</comment>
<protein>
    <recommendedName>
        <fullName evidence="9">TRAP transporter small permease protein</fullName>
    </recommendedName>
</protein>
<evidence type="ECO:0000256" key="5">
    <source>
        <dbReference type="ARBA" id="ARBA00022692"/>
    </source>
</evidence>
<dbReference type="OrthoDB" id="8559033at2"/>
<evidence type="ECO:0000256" key="9">
    <source>
        <dbReference type="RuleBase" id="RU369079"/>
    </source>
</evidence>
<evidence type="ECO:0000256" key="2">
    <source>
        <dbReference type="ARBA" id="ARBA00022448"/>
    </source>
</evidence>
<keyword evidence="4 9" id="KW-0997">Cell inner membrane</keyword>
<comment type="similarity">
    <text evidence="8 9">Belongs to the TRAP transporter small permease family.</text>
</comment>
<feature type="domain" description="Tripartite ATP-independent periplasmic transporters DctQ component" evidence="10">
    <location>
        <begin position="39"/>
        <end position="170"/>
    </location>
</feature>
<feature type="transmembrane region" description="Helical" evidence="9">
    <location>
        <begin position="142"/>
        <end position="163"/>
    </location>
</feature>
<dbReference type="PANTHER" id="PTHR35011">
    <property type="entry name" value="2,3-DIKETO-L-GULONATE TRAP TRANSPORTER SMALL PERMEASE PROTEIN YIAM"/>
    <property type="match status" value="1"/>
</dbReference>
<proteinExistence type="inferred from homology"/>
<evidence type="ECO:0000256" key="7">
    <source>
        <dbReference type="ARBA" id="ARBA00023136"/>
    </source>
</evidence>
<evidence type="ECO:0000259" key="10">
    <source>
        <dbReference type="Pfam" id="PF04290"/>
    </source>
</evidence>
<accession>A0A4Z0WCP1</accession>